<proteinExistence type="predicted"/>
<dbReference type="PANTHER" id="PTHR11839">
    <property type="entry name" value="UDP/ADP-SUGAR PYROPHOSPHATASE"/>
    <property type="match status" value="1"/>
</dbReference>
<evidence type="ECO:0000313" key="5">
    <source>
        <dbReference type="Proteomes" id="UP001589798"/>
    </source>
</evidence>
<name>A0ABV6CY26_9SPHN</name>
<dbReference type="RefSeq" id="WP_379488022.1">
    <property type="nucleotide sequence ID" value="NZ_JBHLWK010000015.1"/>
</dbReference>
<evidence type="ECO:0000256" key="2">
    <source>
        <dbReference type="ARBA" id="ARBA00011738"/>
    </source>
</evidence>
<dbReference type="Gene3D" id="3.90.79.10">
    <property type="entry name" value="Nucleoside Triphosphate Pyrophosphohydrolase"/>
    <property type="match status" value="1"/>
</dbReference>
<dbReference type="InterPro" id="IPR004385">
    <property type="entry name" value="NDP_pyrophosphatase"/>
</dbReference>
<reference evidence="4 5" key="1">
    <citation type="submission" date="2024-09" db="EMBL/GenBank/DDBJ databases">
        <authorList>
            <person name="Sun Q."/>
            <person name="Mori K."/>
        </authorList>
    </citation>
    <scope>NUCLEOTIDE SEQUENCE [LARGE SCALE GENOMIC DNA]</scope>
    <source>
        <strain evidence="4 5">CCM 7706</strain>
    </source>
</reference>
<evidence type="ECO:0000256" key="1">
    <source>
        <dbReference type="ARBA" id="ARBA00001946"/>
    </source>
</evidence>
<sequence>MTAARIIGRTLLYDGWYKLSRLAVELPDGTVVERHLLDNGSAAAVLPYDPERRVCMLIEQPRAPVVAAGEPPLLEVIAGNLEGAKPEARIVEEAWEEGGLRIAALEPVANVWSLSPVSTERIQLYLAPYAHADRAGSGGGAEDEHEAITVRELGLDELKALALSGALTDAKTLLLAQALLLKHPELWPRAGDRSPMAP</sequence>
<dbReference type="PANTHER" id="PTHR11839:SF18">
    <property type="entry name" value="NUDIX HYDROLASE DOMAIN-CONTAINING PROTEIN"/>
    <property type="match status" value="1"/>
</dbReference>
<evidence type="ECO:0000256" key="3">
    <source>
        <dbReference type="ARBA" id="ARBA00022801"/>
    </source>
</evidence>
<keyword evidence="3" id="KW-0378">Hydrolase</keyword>
<evidence type="ECO:0000313" key="4">
    <source>
        <dbReference type="EMBL" id="MFC0205294.1"/>
    </source>
</evidence>
<dbReference type="Proteomes" id="UP001589798">
    <property type="component" value="Unassembled WGS sequence"/>
</dbReference>
<protein>
    <submittedName>
        <fullName evidence="4">ADP-ribose pyrophosphatase</fullName>
    </submittedName>
</protein>
<comment type="subunit">
    <text evidence="2">Homodimer.</text>
</comment>
<organism evidence="4 5">
    <name type="scientific">Novosphingobium soli</name>
    <dbReference type="NCBI Taxonomy" id="574956"/>
    <lineage>
        <taxon>Bacteria</taxon>
        <taxon>Pseudomonadati</taxon>
        <taxon>Pseudomonadota</taxon>
        <taxon>Alphaproteobacteria</taxon>
        <taxon>Sphingomonadales</taxon>
        <taxon>Sphingomonadaceae</taxon>
        <taxon>Novosphingobium</taxon>
    </lineage>
</organism>
<dbReference type="EMBL" id="JBHLWK010000015">
    <property type="protein sequence ID" value="MFC0205294.1"/>
    <property type="molecule type" value="Genomic_DNA"/>
</dbReference>
<keyword evidence="5" id="KW-1185">Reference proteome</keyword>
<dbReference type="SUPFAM" id="SSF55811">
    <property type="entry name" value="Nudix"/>
    <property type="match status" value="1"/>
</dbReference>
<dbReference type="NCBIfam" id="TIGR00052">
    <property type="entry name" value="nudix-type nucleoside diphosphatase, YffH/AdpP family"/>
    <property type="match status" value="1"/>
</dbReference>
<comment type="caution">
    <text evidence="4">The sequence shown here is derived from an EMBL/GenBank/DDBJ whole genome shotgun (WGS) entry which is preliminary data.</text>
</comment>
<dbReference type="InterPro" id="IPR015797">
    <property type="entry name" value="NUDIX_hydrolase-like_dom_sf"/>
</dbReference>
<comment type="cofactor">
    <cofactor evidence="1">
        <name>Mg(2+)</name>
        <dbReference type="ChEBI" id="CHEBI:18420"/>
    </cofactor>
</comment>
<accession>A0ABV6CY26</accession>
<gene>
    <name evidence="4" type="ORF">ACFFJC_13565</name>
</gene>